<keyword evidence="2" id="KW-0812">Transmembrane</keyword>
<dbReference type="GeneID" id="89953054"/>
<reference evidence="3 4" key="1">
    <citation type="submission" date="2022-11" db="EMBL/GenBank/DDBJ databases">
        <title>Mucor velutinosus strain NIH1002 WGS.</title>
        <authorList>
            <person name="Subramanian P."/>
            <person name="Mullikin J.C."/>
            <person name="Segre J.A."/>
            <person name="Zelazny A.M."/>
        </authorList>
    </citation>
    <scope>NUCLEOTIDE SEQUENCE [LARGE SCALE GENOMIC DNA]</scope>
    <source>
        <strain evidence="3 4">NIH1002</strain>
    </source>
</reference>
<evidence type="ECO:0000313" key="4">
    <source>
        <dbReference type="Proteomes" id="UP001304243"/>
    </source>
</evidence>
<feature type="region of interest" description="Disordered" evidence="1">
    <location>
        <begin position="72"/>
        <end position="94"/>
    </location>
</feature>
<dbReference type="AlphaFoldDB" id="A0AAN7DKL5"/>
<evidence type="ECO:0000256" key="2">
    <source>
        <dbReference type="SAM" id="Phobius"/>
    </source>
</evidence>
<sequence>MFLAPYIAMFVMATIFSFLMAPHVEYDYPSLKYIAGSYPYTLVRNLFETQLPSPSQTYQQTNRKNVIKSNVPTKSDPVFGDQEPGWKPAKSSQGDDGNFYYSDEYTDGMAAQPFPFVLEYLLFLLYSLRILAINAWADSNNFHRPEATFEYGTGKDDGLMVEAEDKKSESLRRICEVLLLSGIEYGACQSLNQPIAVDQVTAFSLWSKVDEYGIRWKEVRHGADKGCLYFIKADSIPLKMSAMPNEDGTTKLSYYTKNTIGKYCPENNNPEEVELFYKNLIDEIQPAKLTVFLNTKVYGEFTVYDFFEFQMLMDACLIALYKSLSQGGPPTRQALIGFFTLYGIAYGLYYVFVK</sequence>
<feature type="transmembrane region" description="Helical" evidence="2">
    <location>
        <begin position="6"/>
        <end position="24"/>
    </location>
</feature>
<organism evidence="3 4">
    <name type="scientific">Mucor velutinosus</name>
    <dbReference type="NCBI Taxonomy" id="708070"/>
    <lineage>
        <taxon>Eukaryota</taxon>
        <taxon>Fungi</taxon>
        <taxon>Fungi incertae sedis</taxon>
        <taxon>Mucoromycota</taxon>
        <taxon>Mucoromycotina</taxon>
        <taxon>Mucoromycetes</taxon>
        <taxon>Mucorales</taxon>
        <taxon>Mucorineae</taxon>
        <taxon>Mucoraceae</taxon>
        <taxon>Mucor</taxon>
    </lineage>
</organism>
<protein>
    <submittedName>
        <fullName evidence="3">Uncharacterized protein</fullName>
    </submittedName>
</protein>
<dbReference type="RefSeq" id="XP_064685802.1">
    <property type="nucleotide sequence ID" value="XM_064828600.1"/>
</dbReference>
<keyword evidence="2" id="KW-0472">Membrane</keyword>
<evidence type="ECO:0000256" key="1">
    <source>
        <dbReference type="SAM" id="MobiDB-lite"/>
    </source>
</evidence>
<dbReference type="Proteomes" id="UP001304243">
    <property type="component" value="Unassembled WGS sequence"/>
</dbReference>
<proteinExistence type="predicted"/>
<keyword evidence="4" id="KW-1185">Reference proteome</keyword>
<dbReference type="EMBL" id="JASEJX010000012">
    <property type="protein sequence ID" value="KAK4519136.1"/>
    <property type="molecule type" value="Genomic_DNA"/>
</dbReference>
<evidence type="ECO:0000313" key="3">
    <source>
        <dbReference type="EMBL" id="KAK4519136.1"/>
    </source>
</evidence>
<name>A0AAN7DKL5_9FUNG</name>
<comment type="caution">
    <text evidence="3">The sequence shown here is derived from an EMBL/GenBank/DDBJ whole genome shotgun (WGS) entry which is preliminary data.</text>
</comment>
<keyword evidence="2" id="KW-1133">Transmembrane helix</keyword>
<gene>
    <name evidence="3" type="ORF">ATC70_009368</name>
</gene>
<feature type="transmembrane region" description="Helical" evidence="2">
    <location>
        <begin position="334"/>
        <end position="353"/>
    </location>
</feature>
<accession>A0AAN7DKL5</accession>